<evidence type="ECO:0000259" key="3">
    <source>
        <dbReference type="Pfam" id="PF13581"/>
    </source>
</evidence>
<dbReference type="InterPro" id="IPR025847">
    <property type="entry name" value="MEDS_domain"/>
</dbReference>
<dbReference type="InterPro" id="IPR050267">
    <property type="entry name" value="Anti-sigma-factor_SerPK"/>
</dbReference>
<proteinExistence type="predicted"/>
<dbReference type="SUPFAM" id="SSF55874">
    <property type="entry name" value="ATPase domain of HSP90 chaperone/DNA topoisomerase II/histidine kinase"/>
    <property type="match status" value="1"/>
</dbReference>
<dbReference type="Pfam" id="PF13581">
    <property type="entry name" value="HATPase_c_2"/>
    <property type="match status" value="1"/>
</dbReference>
<dbReference type="CDD" id="cd16936">
    <property type="entry name" value="HATPase_RsbW-like"/>
    <property type="match status" value="1"/>
</dbReference>
<dbReference type="AlphaFoldDB" id="A0A6J4N9L6"/>
<organism evidence="5">
    <name type="scientific">uncultured Nocardioides sp</name>
    <dbReference type="NCBI Taxonomy" id="198441"/>
    <lineage>
        <taxon>Bacteria</taxon>
        <taxon>Bacillati</taxon>
        <taxon>Actinomycetota</taxon>
        <taxon>Actinomycetes</taxon>
        <taxon>Propionibacteriales</taxon>
        <taxon>Nocardioidaceae</taxon>
        <taxon>Nocardioides</taxon>
        <taxon>environmental samples</taxon>
    </lineage>
</organism>
<dbReference type="InterPro" id="IPR036890">
    <property type="entry name" value="HATPase_C_sf"/>
</dbReference>
<gene>
    <name evidence="5" type="ORF">AVDCRST_MAG32-1278</name>
</gene>
<keyword evidence="1" id="KW-0808">Transferase</keyword>
<feature type="domain" description="MEDS" evidence="4">
    <location>
        <begin position="6"/>
        <end position="161"/>
    </location>
</feature>
<evidence type="ECO:0000256" key="2">
    <source>
        <dbReference type="SAM" id="MobiDB-lite"/>
    </source>
</evidence>
<sequence length="312" mass="32976">MADTKHDVAVYDDAAALGALVARFVARSIEDRVPVVTVCRPDLLRAVEDRLTAMGAEPVRARQDGIHVVLDAEETMSRFVVDGRPDPALFAETVVPLLPVGDDRLRLFGEGVSVLWERGEVVGALELEELWNAVIADRRVELLCAYPGELLAAGALGDVSRMCEAHDDVCLLGAHPASGRTSPAADSVLSGVHLPVPAAIASVRGFVRDALDGWGLDAVSDAAVLVTSELATNAVRHGSSPFRTTIARADGVVRIAVEDGSTAWPEQHEARPDDEDGRGMAIVAALSQQSGCEPTPGGKVTWAELRDDGTPT</sequence>
<evidence type="ECO:0000256" key="1">
    <source>
        <dbReference type="ARBA" id="ARBA00022527"/>
    </source>
</evidence>
<evidence type="ECO:0000259" key="4">
    <source>
        <dbReference type="Pfam" id="PF14417"/>
    </source>
</evidence>
<reference evidence="5" key="1">
    <citation type="submission" date="2020-02" db="EMBL/GenBank/DDBJ databases">
        <authorList>
            <person name="Meier V. D."/>
        </authorList>
    </citation>
    <scope>NUCLEOTIDE SEQUENCE</scope>
    <source>
        <strain evidence="5">AVDCRST_MAG32</strain>
    </source>
</reference>
<evidence type="ECO:0008006" key="6">
    <source>
        <dbReference type="Google" id="ProtNLM"/>
    </source>
</evidence>
<dbReference type="Gene3D" id="3.30.565.10">
    <property type="entry name" value="Histidine kinase-like ATPase, C-terminal domain"/>
    <property type="match status" value="1"/>
</dbReference>
<accession>A0A6J4N9L6</accession>
<dbReference type="EMBL" id="CADCUM010000061">
    <property type="protein sequence ID" value="CAA9376793.1"/>
    <property type="molecule type" value="Genomic_DNA"/>
</dbReference>
<feature type="domain" description="Histidine kinase/HSP90-like ATPase" evidence="3">
    <location>
        <begin position="197"/>
        <end position="302"/>
    </location>
</feature>
<dbReference type="PANTHER" id="PTHR35526">
    <property type="entry name" value="ANTI-SIGMA-F FACTOR RSBW-RELATED"/>
    <property type="match status" value="1"/>
</dbReference>
<protein>
    <recommendedName>
        <fullName evidence="6">Regulator of sigma factor</fullName>
    </recommendedName>
</protein>
<keyword evidence="1" id="KW-0418">Kinase</keyword>
<dbReference type="GO" id="GO:0004674">
    <property type="term" value="F:protein serine/threonine kinase activity"/>
    <property type="evidence" value="ECO:0007669"/>
    <property type="project" value="UniProtKB-KW"/>
</dbReference>
<dbReference type="Pfam" id="PF14417">
    <property type="entry name" value="MEDS"/>
    <property type="match status" value="1"/>
</dbReference>
<name>A0A6J4N9L6_9ACTN</name>
<feature type="region of interest" description="Disordered" evidence="2">
    <location>
        <begin position="289"/>
        <end position="312"/>
    </location>
</feature>
<dbReference type="PANTHER" id="PTHR35526:SF3">
    <property type="entry name" value="ANTI-SIGMA-F FACTOR RSBW"/>
    <property type="match status" value="1"/>
</dbReference>
<dbReference type="InterPro" id="IPR003594">
    <property type="entry name" value="HATPase_dom"/>
</dbReference>
<evidence type="ECO:0000313" key="5">
    <source>
        <dbReference type="EMBL" id="CAA9376793.1"/>
    </source>
</evidence>
<keyword evidence="1" id="KW-0723">Serine/threonine-protein kinase</keyword>